<dbReference type="CDD" id="cd03311">
    <property type="entry name" value="CIMS_C_terminal_like"/>
    <property type="match status" value="1"/>
</dbReference>
<dbReference type="AlphaFoldDB" id="A0A343THI6"/>
<dbReference type="EC" id="2.1.1.14" evidence="5"/>
<dbReference type="GO" id="GO:0032259">
    <property type="term" value="P:methylation"/>
    <property type="evidence" value="ECO:0007669"/>
    <property type="project" value="UniProtKB-KW"/>
</dbReference>
<proteinExistence type="predicted"/>
<dbReference type="PANTHER" id="PTHR30519">
    <property type="entry name" value="5-METHYLTETRAHYDROPTEROYLTRIGLUTAMATE--HOMOCYSTEINE METHYLTRANSFERASE"/>
    <property type="match status" value="1"/>
</dbReference>
<dbReference type="InterPro" id="IPR038071">
    <property type="entry name" value="UROD/MetE-like_sf"/>
</dbReference>
<comment type="cofactor">
    <cofactor evidence="1">
        <name>Zn(2+)</name>
        <dbReference type="ChEBI" id="CHEBI:29105"/>
    </cofactor>
</comment>
<keyword evidence="5" id="KW-0808">Transferase</keyword>
<keyword evidence="2" id="KW-0479">Metal-binding</keyword>
<evidence type="ECO:0000313" key="6">
    <source>
        <dbReference type="Proteomes" id="UP000263012"/>
    </source>
</evidence>
<feature type="domain" description="Cobalamin-independent methionine synthase MetE C-terminal/archaeal" evidence="4">
    <location>
        <begin position="9"/>
        <end position="84"/>
    </location>
</feature>
<dbReference type="GO" id="GO:0008270">
    <property type="term" value="F:zinc ion binding"/>
    <property type="evidence" value="ECO:0007669"/>
    <property type="project" value="InterPro"/>
</dbReference>
<dbReference type="Proteomes" id="UP000263012">
    <property type="component" value="Chromosome"/>
</dbReference>
<dbReference type="RefSeq" id="WP_119815691.1">
    <property type="nucleotide sequence ID" value="NZ_CP025066.1"/>
</dbReference>
<dbReference type="KEGG" id="hdf:AArcSl_0920"/>
<name>A0A343THI6_9EURY</name>
<evidence type="ECO:0000256" key="2">
    <source>
        <dbReference type="ARBA" id="ARBA00022723"/>
    </source>
</evidence>
<dbReference type="Pfam" id="PF01717">
    <property type="entry name" value="Meth_synt_2"/>
    <property type="match status" value="2"/>
</dbReference>
<organism evidence="5 6">
    <name type="scientific">Halalkaliarchaeum desulfuricum</name>
    <dbReference type="NCBI Taxonomy" id="2055893"/>
    <lineage>
        <taxon>Archaea</taxon>
        <taxon>Methanobacteriati</taxon>
        <taxon>Methanobacteriota</taxon>
        <taxon>Stenosarchaea group</taxon>
        <taxon>Halobacteria</taxon>
        <taxon>Halobacteriales</taxon>
        <taxon>Haloferacaceae</taxon>
        <taxon>Halalkaliarchaeum</taxon>
    </lineage>
</organism>
<evidence type="ECO:0000259" key="4">
    <source>
        <dbReference type="Pfam" id="PF01717"/>
    </source>
</evidence>
<dbReference type="InterPro" id="IPR002629">
    <property type="entry name" value="Met_Synth_C/arc"/>
</dbReference>
<accession>A0A343THI6</accession>
<keyword evidence="5" id="KW-0489">Methyltransferase</keyword>
<dbReference type="Gene3D" id="3.20.20.210">
    <property type="match status" value="1"/>
</dbReference>
<keyword evidence="3" id="KW-0862">Zinc</keyword>
<protein>
    <submittedName>
        <fullName evidence="5">5-methyltetrahydropteroyltriglutamate--homocysteine methyltransferase</fullName>
        <ecNumber evidence="5">2.1.1.14</ecNumber>
    </submittedName>
</protein>
<evidence type="ECO:0000256" key="3">
    <source>
        <dbReference type="ARBA" id="ARBA00022833"/>
    </source>
</evidence>
<reference evidence="6" key="1">
    <citation type="submission" date="2017-11" db="EMBL/GenBank/DDBJ databases">
        <title>Phenotypic and genomic properties of facultatively anaerobic sulfur-reducing natronoarchaea from hypersaline soda lakes.</title>
        <authorList>
            <person name="Sorokin D.Y."/>
            <person name="Kublanov I.V."/>
            <person name="Roman P."/>
            <person name="Sinninghe Damste J.S."/>
            <person name="Golyshin P.N."/>
            <person name="Rojo D."/>
            <person name="Ciordia S."/>
            <person name="Mena M.D.C."/>
            <person name="Ferrer M."/>
            <person name="Messina E."/>
            <person name="Smedile F."/>
            <person name="La Spada G."/>
            <person name="La Cono V."/>
            <person name="Yakimov M.M."/>
        </authorList>
    </citation>
    <scope>NUCLEOTIDE SEQUENCE [LARGE SCALE GENOMIC DNA]</scope>
    <source>
        <strain evidence="6">AArc-Sl</strain>
    </source>
</reference>
<dbReference type="GO" id="GO:0009086">
    <property type="term" value="P:methionine biosynthetic process"/>
    <property type="evidence" value="ECO:0007669"/>
    <property type="project" value="InterPro"/>
</dbReference>
<feature type="domain" description="Cobalamin-independent methionine synthase MetE C-terminal/archaeal" evidence="4">
    <location>
        <begin position="176"/>
        <end position="354"/>
    </location>
</feature>
<dbReference type="EMBL" id="CP025066">
    <property type="protein sequence ID" value="AUX08558.1"/>
    <property type="molecule type" value="Genomic_DNA"/>
</dbReference>
<evidence type="ECO:0000313" key="5">
    <source>
        <dbReference type="EMBL" id="AUX08558.1"/>
    </source>
</evidence>
<dbReference type="GO" id="GO:0003871">
    <property type="term" value="F:5-methyltetrahydropteroyltriglutamate-homocysteine S-methyltransferase activity"/>
    <property type="evidence" value="ECO:0007669"/>
    <property type="project" value="UniProtKB-EC"/>
</dbReference>
<dbReference type="SUPFAM" id="SSF51726">
    <property type="entry name" value="UROD/MetE-like"/>
    <property type="match status" value="1"/>
</dbReference>
<evidence type="ECO:0000256" key="1">
    <source>
        <dbReference type="ARBA" id="ARBA00001947"/>
    </source>
</evidence>
<sequence length="385" mass="42017">MSQSTERILTTHVGSLPRPEELLPYFERIQAGEEIDEDAFEAAVKDATEAAVRRQDEVGIDVATHGEQGRPSFVTYVVNRLTGFEGEVPAIQWADLEEYPNYARQVPTFSEWSQPDATIPAASGPIEYDGEAETKAELDRFEAAIEAAGAEFEDTFVTAAAPGTVASYVGNTHYDSHEEYLFAVADAIATEYELIADSGAILQIDAPDLLGGRHLKFKDRSESEFVDIAATHIEALNEALANVPAEQVRIHTCWGNYEGPHHHDVPLEKVLPEIYEADVGGLLIEQANPCHQHDYTVFEEHGVPDDWQLVPGVIDVTVNYIEPPAVIADRLERFVDAVGDPDRILAGADCGLGTFAGFGAVDPEIAWQKLDALADGAALASERVY</sequence>
<dbReference type="GeneID" id="37877266"/>
<keyword evidence="6" id="KW-1185">Reference proteome</keyword>
<gene>
    <name evidence="5" type="primary">metE3</name>
    <name evidence="5" type="ORF">AArcSl_0920</name>
</gene>
<dbReference type="OrthoDB" id="17656at2157"/>